<dbReference type="PANTHER" id="PTHR45989">
    <property type="entry name" value="TRANSLATION INITIATION FACTOR EIF-2B SUBUNIT GAMMA"/>
    <property type="match status" value="1"/>
</dbReference>
<keyword evidence="4" id="KW-0396">Initiation factor</keyword>
<proteinExistence type="inferred from homology"/>
<reference evidence="13" key="2">
    <citation type="submission" date="2025-08" db="UniProtKB">
        <authorList>
            <consortium name="Ensembl"/>
        </authorList>
    </citation>
    <scope>IDENTIFICATION</scope>
</reference>
<reference evidence="13 14" key="1">
    <citation type="journal article" date="2021" name="G3 (Bethesda)">
        <title>Improved contiguity of the threespine stickleback genome using long-read sequencing.</title>
        <authorList>
            <person name="Nath S."/>
            <person name="Shaw D.E."/>
            <person name="White M.A."/>
        </authorList>
    </citation>
    <scope>NUCLEOTIDE SEQUENCE [LARGE SCALE GENOMIC DNA]</scope>
    <source>
        <strain evidence="13 14">Lake Benthic</strain>
    </source>
</reference>
<dbReference type="GO" id="GO:0005851">
    <property type="term" value="C:eukaryotic translation initiation factor 2B complex"/>
    <property type="evidence" value="ECO:0007669"/>
    <property type="project" value="TreeGrafter"/>
</dbReference>
<comment type="function">
    <text evidence="8">Acts as a component of the translation initiation factor 2B (eIF2B) complex, which catalyzes the exchange of GDP for GTP on the eukaryotic initiation factor 2 (eIF2) complex gamma subunit. Its guanine nucleotide exchange factor activity is repressed when bound to eIF2 complex phosphorylated on the alpha subunit, thereby limiting the amount of methionyl-initiator methionine tRNA available to the ribosome and consequently global translation is repressed.</text>
</comment>
<dbReference type="InterPro" id="IPR051960">
    <property type="entry name" value="eIF2B_gamma"/>
</dbReference>
<dbReference type="GeneTree" id="ENSGT00510000047486"/>
<evidence type="ECO:0000259" key="12">
    <source>
        <dbReference type="Pfam" id="PF25087"/>
    </source>
</evidence>
<evidence type="ECO:0000256" key="8">
    <source>
        <dbReference type="ARBA" id="ARBA00045373"/>
    </source>
</evidence>
<keyword evidence="14" id="KW-1185">Reference proteome</keyword>
<feature type="domain" description="Mannose-1-phosphate guanyltransferase C-terminal" evidence="12">
    <location>
        <begin position="341"/>
        <end position="402"/>
    </location>
</feature>
<dbReference type="CDD" id="cd04198">
    <property type="entry name" value="eIF-2B_gamma_N"/>
    <property type="match status" value="1"/>
</dbReference>
<evidence type="ECO:0000256" key="2">
    <source>
        <dbReference type="ARBA" id="ARBA00007878"/>
    </source>
</evidence>
<dbReference type="PANTHER" id="PTHR45989:SF1">
    <property type="entry name" value="TRANSLATION INITIATION FACTOR EIF-2B SUBUNIT GAMMA"/>
    <property type="match status" value="1"/>
</dbReference>
<accession>A0AAQ4QQK2</accession>
<dbReference type="GO" id="GO:0003743">
    <property type="term" value="F:translation initiation factor activity"/>
    <property type="evidence" value="ECO:0007669"/>
    <property type="project" value="UniProtKB-KW"/>
</dbReference>
<dbReference type="Proteomes" id="UP000007635">
    <property type="component" value="Chromosome III"/>
</dbReference>
<dbReference type="InterPro" id="IPR056729">
    <property type="entry name" value="GMPPB_C"/>
</dbReference>
<name>A0AAQ4QQK2_GASAC</name>
<dbReference type="GO" id="GO:0005829">
    <property type="term" value="C:cytosol"/>
    <property type="evidence" value="ECO:0007669"/>
    <property type="project" value="UniProtKB-SubCell"/>
</dbReference>
<dbReference type="InterPro" id="IPR005835">
    <property type="entry name" value="NTP_transferase_dom"/>
</dbReference>
<evidence type="ECO:0000256" key="6">
    <source>
        <dbReference type="ARBA" id="ARBA00044196"/>
    </source>
</evidence>
<dbReference type="FunFam" id="3.90.550.10:FF:000105">
    <property type="entry name" value="translation initiation factor eIF-2B subunit gamma"/>
    <property type="match status" value="1"/>
</dbReference>
<reference evidence="13" key="3">
    <citation type="submission" date="2025-09" db="UniProtKB">
        <authorList>
            <consortium name="Ensembl"/>
        </authorList>
    </citation>
    <scope>IDENTIFICATION</scope>
</reference>
<feature type="region of interest" description="Disordered" evidence="10">
    <location>
        <begin position="244"/>
        <end position="263"/>
    </location>
</feature>
<keyword evidence="3" id="KW-0963">Cytoplasm</keyword>
<evidence type="ECO:0000256" key="7">
    <source>
        <dbReference type="ARBA" id="ARBA00044229"/>
    </source>
</evidence>
<sequence length="556" mass="61495">MELQAVLMAAGGGSRMPDLTYNTPKPMLPVGNKPLMWHPLNLLERVGFEEVIVITTKEVQKMMSTDPKMKDVKMKLDVVCIQEDGDMGTADALRHIQQKIKTDVLVVSCDLITDVALHEVVDLFRAHNATLAMLMSKAHDFTETVPGQKGKKKTGEQRDFVGVDQSGKRLLFMANEADLEDGLSIRKSIMRKHPRMHIKTGLVDAHLYCLKKAVVDFLADNKSISSIRGELLPYLVRKQFSKTTNCPKSKDDADDQTQKTADGSTNSTELLICSRDEPLLQLAQERSCWNDHRGDMSEAYHGGKLRCYVHIMDQGLCYRVNTLAAYIEANRLASKLLEEPAVHPSAVISERCQMGPDSIIGAQCQVADKTSIKRSTIGNSTTVKEKVKVTNSIIMHGVTIEEGLAFTHLHWLRTFPQHSLGAPVCKGGCVLCQMLVCVCVCECPLMGRATGFCFLCTRGSKGSAELTKHLLVCNQPETSSKQTQSCSTETHSIHIFHLAANLLAHAKVPTVYGICGTRGGPIFFSFKVDNTVLTAYFHGCTFSIHRESVEISWTLE</sequence>
<dbReference type="InterPro" id="IPR029044">
    <property type="entry name" value="Nucleotide-diphossugar_trans"/>
</dbReference>
<evidence type="ECO:0000256" key="4">
    <source>
        <dbReference type="ARBA" id="ARBA00022540"/>
    </source>
</evidence>
<evidence type="ECO:0000256" key="5">
    <source>
        <dbReference type="ARBA" id="ARBA00022917"/>
    </source>
</evidence>
<evidence type="ECO:0000256" key="9">
    <source>
        <dbReference type="ARBA" id="ARBA00046432"/>
    </source>
</evidence>
<comment type="similarity">
    <text evidence="2">Belongs to the eIF-2B gamma/epsilon subunits family.</text>
</comment>
<dbReference type="Gene3D" id="2.160.10.10">
    <property type="entry name" value="Hexapeptide repeat proteins"/>
    <property type="match status" value="1"/>
</dbReference>
<dbReference type="GO" id="GO:0002183">
    <property type="term" value="P:cytoplasmic translational initiation"/>
    <property type="evidence" value="ECO:0007669"/>
    <property type="project" value="TreeGrafter"/>
</dbReference>
<evidence type="ECO:0000256" key="10">
    <source>
        <dbReference type="SAM" id="MobiDB-lite"/>
    </source>
</evidence>
<feature type="domain" description="Nucleotidyl transferase" evidence="11">
    <location>
        <begin position="5"/>
        <end position="137"/>
    </location>
</feature>
<evidence type="ECO:0000256" key="1">
    <source>
        <dbReference type="ARBA" id="ARBA00004514"/>
    </source>
</evidence>
<evidence type="ECO:0000313" key="14">
    <source>
        <dbReference type="Proteomes" id="UP000007635"/>
    </source>
</evidence>
<comment type="subcellular location">
    <subcellularLocation>
        <location evidence="1">Cytoplasm</location>
        <location evidence="1">Cytosol</location>
    </subcellularLocation>
</comment>
<evidence type="ECO:0000313" key="13">
    <source>
        <dbReference type="Ensembl" id="ENSGACP00000053566.1"/>
    </source>
</evidence>
<dbReference type="Ensembl" id="ENSGACT00000068851.1">
    <property type="protein sequence ID" value="ENSGACP00000053566.1"/>
    <property type="gene ID" value="ENSGACG00000013800.2"/>
</dbReference>
<keyword evidence="5" id="KW-0648">Protein biosynthesis</keyword>
<dbReference type="AlphaFoldDB" id="A0AAQ4QQK2"/>
<dbReference type="GO" id="GO:0005085">
    <property type="term" value="F:guanyl-nucleotide exchange factor activity"/>
    <property type="evidence" value="ECO:0007669"/>
    <property type="project" value="TreeGrafter"/>
</dbReference>
<dbReference type="Pfam" id="PF00483">
    <property type="entry name" value="NTP_transferase"/>
    <property type="match status" value="1"/>
</dbReference>
<evidence type="ECO:0000256" key="3">
    <source>
        <dbReference type="ARBA" id="ARBA00022490"/>
    </source>
</evidence>
<evidence type="ECO:0000259" key="11">
    <source>
        <dbReference type="Pfam" id="PF00483"/>
    </source>
</evidence>
<dbReference type="SUPFAM" id="SSF53448">
    <property type="entry name" value="Nucleotide-diphospho-sugar transferases"/>
    <property type="match status" value="1"/>
</dbReference>
<comment type="subunit">
    <text evidence="9">Component of the translation initiation factor 2B (eIF2B) complex which is a heterodecamer of two sets of five different subunits: alpha, beta, gamma, delta and epsilon. Subunits alpha, beta and delta comprise a regulatory subcomplex and subunits epsilon and gamma comprise a catalytic subcomplex. Within the complex, the hexameric regulatory complex resides at the center, with the two heterodimeric catalytic subcomplexes bound on opposite sides.</text>
</comment>
<organism evidence="13 14">
    <name type="scientific">Gasterosteus aculeatus aculeatus</name>
    <name type="common">three-spined stickleback</name>
    <dbReference type="NCBI Taxonomy" id="481459"/>
    <lineage>
        <taxon>Eukaryota</taxon>
        <taxon>Metazoa</taxon>
        <taxon>Chordata</taxon>
        <taxon>Craniata</taxon>
        <taxon>Vertebrata</taxon>
        <taxon>Euteleostomi</taxon>
        <taxon>Actinopterygii</taxon>
        <taxon>Neopterygii</taxon>
        <taxon>Teleostei</taxon>
        <taxon>Neoteleostei</taxon>
        <taxon>Acanthomorphata</taxon>
        <taxon>Eupercaria</taxon>
        <taxon>Perciformes</taxon>
        <taxon>Cottioidei</taxon>
        <taxon>Gasterosteales</taxon>
        <taxon>Gasterosteidae</taxon>
        <taxon>Gasterosteus</taxon>
    </lineage>
</organism>
<protein>
    <recommendedName>
        <fullName evidence="6">Translation initiation factor eIF2B subunit gamma</fullName>
    </recommendedName>
    <alternativeName>
        <fullName evidence="7">eIF2B GDP-GTP exchange factor subunit gamma</fullName>
    </alternativeName>
</protein>
<dbReference type="Pfam" id="PF25087">
    <property type="entry name" value="GMPPB_C"/>
    <property type="match status" value="1"/>
</dbReference>
<dbReference type="Gene3D" id="3.90.550.10">
    <property type="entry name" value="Spore Coat Polysaccharide Biosynthesis Protein SpsA, Chain A"/>
    <property type="match status" value="1"/>
</dbReference>